<reference evidence="2 3" key="1">
    <citation type="submission" date="2016-10" db="EMBL/GenBank/DDBJ databases">
        <authorList>
            <person name="de Groot N.N."/>
        </authorList>
    </citation>
    <scope>NUCLEOTIDE SEQUENCE [LARGE SCALE GENOMIC DNA]</scope>
    <source>
        <strain evidence="2 3">DSM 23995</strain>
    </source>
</reference>
<gene>
    <name evidence="2" type="ORF">SAMN05192532_101689</name>
</gene>
<keyword evidence="1" id="KW-0175">Coiled coil</keyword>
<dbReference type="RefSeq" id="WP_091657316.1">
    <property type="nucleotide sequence ID" value="NZ_FONT01000001.1"/>
</dbReference>
<sequence>MINEKGIDLWLGTGADMRIIKKVPVKYILTEKMKSEMKEEFDQEVKRLTREIEQLRFQMHKQIKSTDTSHQKSAVKQRFTKEIEKRNEQMNEVTFQRSQLFQLPLGAEITTRHVDSIEEVDVGSKWPPEEKEIIVKDGEIVTIRNRTDDNNGMV</sequence>
<evidence type="ECO:0000313" key="3">
    <source>
        <dbReference type="Proteomes" id="UP000199516"/>
    </source>
</evidence>
<keyword evidence="3" id="KW-1185">Reference proteome</keyword>
<dbReference type="Proteomes" id="UP000199516">
    <property type="component" value="Unassembled WGS sequence"/>
</dbReference>
<name>A0A1I2A646_9BACI</name>
<organism evidence="2 3">
    <name type="scientific">Alteribacillus iranensis</name>
    <dbReference type="NCBI Taxonomy" id="930128"/>
    <lineage>
        <taxon>Bacteria</taxon>
        <taxon>Bacillati</taxon>
        <taxon>Bacillota</taxon>
        <taxon>Bacilli</taxon>
        <taxon>Bacillales</taxon>
        <taxon>Bacillaceae</taxon>
        <taxon>Alteribacillus</taxon>
    </lineage>
</organism>
<dbReference type="Gene3D" id="6.10.140.1110">
    <property type="match status" value="1"/>
</dbReference>
<dbReference type="InterPro" id="IPR021297">
    <property type="entry name" value="YlqD"/>
</dbReference>
<dbReference type="Pfam" id="PF11068">
    <property type="entry name" value="YlqD"/>
    <property type="match status" value="1"/>
</dbReference>
<dbReference type="STRING" id="930128.SAMN05192532_101689"/>
<protein>
    <submittedName>
        <fullName evidence="2">YlqD protein</fullName>
    </submittedName>
</protein>
<dbReference type="EMBL" id="FONT01000001">
    <property type="protein sequence ID" value="SFE39535.1"/>
    <property type="molecule type" value="Genomic_DNA"/>
</dbReference>
<feature type="coiled-coil region" evidence="1">
    <location>
        <begin position="38"/>
        <end position="65"/>
    </location>
</feature>
<dbReference type="OrthoDB" id="2375961at2"/>
<dbReference type="AlphaFoldDB" id="A0A1I2A646"/>
<accession>A0A1I2A646</accession>
<evidence type="ECO:0000256" key="1">
    <source>
        <dbReference type="SAM" id="Coils"/>
    </source>
</evidence>
<proteinExistence type="predicted"/>
<evidence type="ECO:0000313" key="2">
    <source>
        <dbReference type="EMBL" id="SFE39535.1"/>
    </source>
</evidence>